<evidence type="ECO:0000313" key="1">
    <source>
        <dbReference type="EMBL" id="KAI4295559.1"/>
    </source>
</evidence>
<proteinExistence type="predicted"/>
<dbReference type="EMBL" id="CM039439">
    <property type="protein sequence ID" value="KAI4295559.1"/>
    <property type="molecule type" value="Genomic_DNA"/>
</dbReference>
<evidence type="ECO:0000313" key="2">
    <source>
        <dbReference type="Proteomes" id="UP000828941"/>
    </source>
</evidence>
<accession>A0ACB9KEG0</accession>
<gene>
    <name evidence="1" type="ORF">L6164_035594</name>
</gene>
<name>A0ACB9KEG0_BAUVA</name>
<organism evidence="1 2">
    <name type="scientific">Bauhinia variegata</name>
    <name type="common">Purple orchid tree</name>
    <name type="synonym">Phanera variegata</name>
    <dbReference type="NCBI Taxonomy" id="167791"/>
    <lineage>
        <taxon>Eukaryota</taxon>
        <taxon>Viridiplantae</taxon>
        <taxon>Streptophyta</taxon>
        <taxon>Embryophyta</taxon>
        <taxon>Tracheophyta</taxon>
        <taxon>Spermatophyta</taxon>
        <taxon>Magnoliopsida</taxon>
        <taxon>eudicotyledons</taxon>
        <taxon>Gunneridae</taxon>
        <taxon>Pentapetalae</taxon>
        <taxon>rosids</taxon>
        <taxon>fabids</taxon>
        <taxon>Fabales</taxon>
        <taxon>Fabaceae</taxon>
        <taxon>Cercidoideae</taxon>
        <taxon>Cercideae</taxon>
        <taxon>Bauhiniinae</taxon>
        <taxon>Bauhinia</taxon>
    </lineage>
</organism>
<protein>
    <submittedName>
        <fullName evidence="1">Uncharacterized protein</fullName>
    </submittedName>
</protein>
<reference evidence="1 2" key="1">
    <citation type="journal article" date="2022" name="DNA Res.">
        <title>Chromosomal-level genome assembly of the orchid tree Bauhinia variegata (Leguminosae; Cercidoideae) supports the allotetraploid origin hypothesis of Bauhinia.</title>
        <authorList>
            <person name="Zhong Y."/>
            <person name="Chen Y."/>
            <person name="Zheng D."/>
            <person name="Pang J."/>
            <person name="Liu Y."/>
            <person name="Luo S."/>
            <person name="Meng S."/>
            <person name="Qian L."/>
            <person name="Wei D."/>
            <person name="Dai S."/>
            <person name="Zhou R."/>
        </authorList>
    </citation>
    <scope>NUCLEOTIDE SEQUENCE [LARGE SCALE GENOMIC DNA]</scope>
    <source>
        <strain evidence="1">BV-YZ2020</strain>
    </source>
</reference>
<sequence length="105" mass="11245">MEAYKKVLVVGLVLTIAIVGLEPILADGFSSTFCGMTIEELQECESAVKKENAALPTEKCCSGIKDADFKCLCDNEGMAALYGVDIGKAMELPGKCGIKKKYKCN</sequence>
<comment type="caution">
    <text evidence="1">The sequence shown here is derived from an EMBL/GenBank/DDBJ whole genome shotgun (WGS) entry which is preliminary data.</text>
</comment>
<keyword evidence="2" id="KW-1185">Reference proteome</keyword>
<dbReference type="Proteomes" id="UP000828941">
    <property type="component" value="Chromosome 14"/>
</dbReference>